<evidence type="ECO:0000256" key="3">
    <source>
        <dbReference type="SAM" id="MobiDB-lite"/>
    </source>
</evidence>
<evidence type="ECO:0000313" key="6">
    <source>
        <dbReference type="Proteomes" id="UP000029003"/>
    </source>
</evidence>
<dbReference type="Pfam" id="PF00005">
    <property type="entry name" value="ABC_tran"/>
    <property type="match status" value="1"/>
</dbReference>
<dbReference type="InterPro" id="IPR003593">
    <property type="entry name" value="AAA+_ATPase"/>
</dbReference>
<feature type="region of interest" description="Disordered" evidence="3">
    <location>
        <begin position="115"/>
        <end position="141"/>
    </location>
</feature>
<name>A0A087E4B6_9BIFI</name>
<sequence>MSTHLFSARDMTCTVPSQDGEKTIFKGLSFDIDAGEIVDLVGPSGTGKSSLLTAFARLNPHASGTMFLDGRPSTEFTPQQWRCSVAYLPQKPVLIGDNVAEVIRLPWTLAIRNEQDDSSSDTNHPADPQAHARTRGKRHRSGIWGAVHNGVDMLPDDKIRATLDAIGCEDINLGRAPHDLSGGQAARVSLARTLLTDPKLLLADEVDAGLDDDNAAKVAAILSDAAQRGMAVIRIRHRPPDGVATRTVTLDEGGLR</sequence>
<proteinExistence type="predicted"/>
<keyword evidence="5" id="KW-0378">Hydrolase</keyword>
<organism evidence="5 6">
    <name type="scientific">Bifidobacterium thermacidophilum subsp. thermacidophilum</name>
    <dbReference type="NCBI Taxonomy" id="79262"/>
    <lineage>
        <taxon>Bacteria</taxon>
        <taxon>Bacillati</taxon>
        <taxon>Actinomycetota</taxon>
        <taxon>Actinomycetes</taxon>
        <taxon>Bifidobacteriales</taxon>
        <taxon>Bifidobacteriaceae</taxon>
        <taxon>Bifidobacterium</taxon>
    </lineage>
</organism>
<protein>
    <submittedName>
        <fullName evidence="5">ABC transporter ATP-binding protein</fullName>
        <ecNumber evidence="5">3.6.3.44</ecNumber>
    </submittedName>
</protein>
<dbReference type="RefSeq" id="WP_029576367.1">
    <property type="nucleotide sequence ID" value="NZ_JGZT01000006.1"/>
</dbReference>
<dbReference type="InterPro" id="IPR003439">
    <property type="entry name" value="ABC_transporter-like_ATP-bd"/>
</dbReference>
<gene>
    <name evidence="5" type="ORF">THER5_1079</name>
</gene>
<dbReference type="GO" id="GO:0022857">
    <property type="term" value="F:transmembrane transporter activity"/>
    <property type="evidence" value="ECO:0007669"/>
    <property type="project" value="TreeGrafter"/>
</dbReference>
<dbReference type="SMART" id="SM00382">
    <property type="entry name" value="AAA"/>
    <property type="match status" value="1"/>
</dbReference>
<feature type="compositionally biased region" description="Basic residues" evidence="3">
    <location>
        <begin position="132"/>
        <end position="141"/>
    </location>
</feature>
<dbReference type="InterPro" id="IPR017871">
    <property type="entry name" value="ABC_transporter-like_CS"/>
</dbReference>
<evidence type="ECO:0000259" key="4">
    <source>
        <dbReference type="PROSITE" id="PS50893"/>
    </source>
</evidence>
<dbReference type="PROSITE" id="PS00211">
    <property type="entry name" value="ABC_TRANSPORTER_1"/>
    <property type="match status" value="1"/>
</dbReference>
<dbReference type="EC" id="3.6.3.44" evidence="5"/>
<feature type="domain" description="ABC transporter" evidence="4">
    <location>
        <begin position="6"/>
        <end position="255"/>
    </location>
</feature>
<dbReference type="InterPro" id="IPR027417">
    <property type="entry name" value="P-loop_NTPase"/>
</dbReference>
<comment type="caution">
    <text evidence="5">The sequence shown here is derived from an EMBL/GenBank/DDBJ whole genome shotgun (WGS) entry which is preliminary data.</text>
</comment>
<keyword evidence="2 5" id="KW-0067">ATP-binding</keyword>
<dbReference type="EMBL" id="JGZT01000006">
    <property type="protein sequence ID" value="KFJ02617.1"/>
    <property type="molecule type" value="Genomic_DNA"/>
</dbReference>
<evidence type="ECO:0000256" key="2">
    <source>
        <dbReference type="ARBA" id="ARBA00022840"/>
    </source>
</evidence>
<dbReference type="GO" id="GO:0005886">
    <property type="term" value="C:plasma membrane"/>
    <property type="evidence" value="ECO:0007669"/>
    <property type="project" value="TreeGrafter"/>
</dbReference>
<dbReference type="AlphaFoldDB" id="A0A087E4B6"/>
<dbReference type="GO" id="GO:0005524">
    <property type="term" value="F:ATP binding"/>
    <property type="evidence" value="ECO:0007669"/>
    <property type="project" value="UniProtKB-KW"/>
</dbReference>
<reference evidence="5 6" key="1">
    <citation type="submission" date="2014-03" db="EMBL/GenBank/DDBJ databases">
        <title>Genomics of Bifidobacteria.</title>
        <authorList>
            <person name="Ventura M."/>
            <person name="Milani C."/>
            <person name="Lugli G.A."/>
        </authorList>
    </citation>
    <scope>NUCLEOTIDE SEQUENCE [LARGE SCALE GENOMIC DNA]</scope>
    <source>
        <strain evidence="5 6">LMG 21395</strain>
    </source>
</reference>
<accession>A0A087E4B6</accession>
<evidence type="ECO:0000313" key="5">
    <source>
        <dbReference type="EMBL" id="KFJ02617.1"/>
    </source>
</evidence>
<dbReference type="Gene3D" id="3.40.50.300">
    <property type="entry name" value="P-loop containing nucleotide triphosphate hydrolases"/>
    <property type="match status" value="1"/>
</dbReference>
<keyword evidence="1" id="KW-0547">Nucleotide-binding</keyword>
<dbReference type="PANTHER" id="PTHR24220">
    <property type="entry name" value="IMPORT ATP-BINDING PROTEIN"/>
    <property type="match status" value="1"/>
</dbReference>
<dbReference type="Proteomes" id="UP000029003">
    <property type="component" value="Unassembled WGS sequence"/>
</dbReference>
<evidence type="ECO:0000256" key="1">
    <source>
        <dbReference type="ARBA" id="ARBA00022741"/>
    </source>
</evidence>
<dbReference type="PROSITE" id="PS50893">
    <property type="entry name" value="ABC_TRANSPORTER_2"/>
    <property type="match status" value="1"/>
</dbReference>
<dbReference type="InterPro" id="IPR015854">
    <property type="entry name" value="ABC_transpr_LolD-like"/>
</dbReference>
<dbReference type="GO" id="GO:0016887">
    <property type="term" value="F:ATP hydrolysis activity"/>
    <property type="evidence" value="ECO:0007669"/>
    <property type="project" value="InterPro"/>
</dbReference>
<dbReference type="SUPFAM" id="SSF52540">
    <property type="entry name" value="P-loop containing nucleoside triphosphate hydrolases"/>
    <property type="match status" value="1"/>
</dbReference>